<keyword evidence="2" id="KW-0808">Transferase</keyword>
<evidence type="ECO:0000259" key="7">
    <source>
        <dbReference type="PROSITE" id="PS52029"/>
    </source>
</evidence>
<dbReference type="GO" id="GO:0071555">
    <property type="term" value="P:cell wall organization"/>
    <property type="evidence" value="ECO:0007669"/>
    <property type="project" value="UniProtKB-KW"/>
</dbReference>
<dbReference type="GO" id="GO:0008360">
    <property type="term" value="P:regulation of cell shape"/>
    <property type="evidence" value="ECO:0007669"/>
    <property type="project" value="UniProtKB-KW"/>
</dbReference>
<gene>
    <name evidence="9" type="ORF">UFOPK2334_00695</name>
    <name evidence="10" type="ORF">UFOPK2870_00848</name>
    <name evidence="8" type="ORF">UFOPK4179_00411</name>
    <name evidence="11" type="ORF">UFOPK4293_00689</name>
</gene>
<dbReference type="InterPro" id="IPR036366">
    <property type="entry name" value="PGBDSf"/>
</dbReference>
<dbReference type="InterPro" id="IPR036365">
    <property type="entry name" value="PGBD-like_sf"/>
</dbReference>
<evidence type="ECO:0000256" key="5">
    <source>
        <dbReference type="ARBA" id="ARBA00023316"/>
    </source>
</evidence>
<feature type="domain" description="L,D-TPase catalytic" evidence="7">
    <location>
        <begin position="154"/>
        <end position="266"/>
    </location>
</feature>
<evidence type="ECO:0000256" key="6">
    <source>
        <dbReference type="SAM" id="MobiDB-lite"/>
    </source>
</evidence>
<evidence type="ECO:0000313" key="8">
    <source>
        <dbReference type="EMBL" id="CAB4367626.1"/>
    </source>
</evidence>
<evidence type="ECO:0000313" key="11">
    <source>
        <dbReference type="EMBL" id="CAB5048610.1"/>
    </source>
</evidence>
<dbReference type="SUPFAM" id="SSF47090">
    <property type="entry name" value="PGBD-like"/>
    <property type="match status" value="1"/>
</dbReference>
<sequence length="332" mass="36168">MSVIFVLVGTGIAVSQSNKSAPVTTTTVSTTPGFCPSDAPITCYTLSRTIRDGMKGEDVRRIQQRLKDLHFDPGVIDGIFGGDTLMAVWAFQALVQKMTRDTLVDFVTPVLWDSMRGEVTITPRRQPGTPNHVEVYLPEQVMAVFKGTQLLLVSHISTGTGQKWCEEVTIDPGEEGNKGKEPIKDGVCGEAITPGGIYYFYNRKLGLRESKLGTMWNPVYFNVGIAIHGAMMVPKEPASHGCVRIPIFISNYFPALVKYNDRVYVFDGVKEPEDYGSIAPPWDKKDPNYTTTTSSTSTSTVPSTSVPKTTVPKTTVPKTTVVPSTVPATVPG</sequence>
<dbReference type="EMBL" id="CAFBQH010000033">
    <property type="protein sequence ID" value="CAB5048610.1"/>
    <property type="molecule type" value="Genomic_DNA"/>
</dbReference>
<dbReference type="Pfam" id="PF03734">
    <property type="entry name" value="YkuD"/>
    <property type="match status" value="1"/>
</dbReference>
<dbReference type="InterPro" id="IPR002477">
    <property type="entry name" value="Peptidoglycan-bd-like"/>
</dbReference>
<keyword evidence="4" id="KW-0573">Peptidoglycan synthesis</keyword>
<dbReference type="Gene3D" id="1.10.101.10">
    <property type="entry name" value="PGBD-like superfamily/PGBD"/>
    <property type="match status" value="1"/>
</dbReference>
<proteinExistence type="predicted"/>
<dbReference type="EMBL" id="CAETWZ010000024">
    <property type="protein sequence ID" value="CAB4367626.1"/>
    <property type="molecule type" value="Genomic_DNA"/>
</dbReference>
<dbReference type="GO" id="GO:0016740">
    <property type="term" value="F:transferase activity"/>
    <property type="evidence" value="ECO:0007669"/>
    <property type="project" value="UniProtKB-KW"/>
</dbReference>
<dbReference type="EMBL" id="CAEZXA010000047">
    <property type="protein sequence ID" value="CAB4673924.1"/>
    <property type="molecule type" value="Genomic_DNA"/>
</dbReference>
<evidence type="ECO:0000256" key="3">
    <source>
        <dbReference type="ARBA" id="ARBA00022960"/>
    </source>
</evidence>
<keyword evidence="5" id="KW-0961">Cell wall biogenesis/degradation</keyword>
<evidence type="ECO:0000256" key="2">
    <source>
        <dbReference type="ARBA" id="ARBA00022679"/>
    </source>
</evidence>
<evidence type="ECO:0000256" key="4">
    <source>
        <dbReference type="ARBA" id="ARBA00022984"/>
    </source>
</evidence>
<evidence type="ECO:0000313" key="9">
    <source>
        <dbReference type="EMBL" id="CAB4673924.1"/>
    </source>
</evidence>
<accession>A0A6J6MM23</accession>
<feature type="region of interest" description="Disordered" evidence="6">
    <location>
        <begin position="276"/>
        <end position="316"/>
    </location>
</feature>
<dbReference type="UniPathway" id="UPA00219"/>
<protein>
    <submittedName>
        <fullName evidence="9">Unannotated protein</fullName>
    </submittedName>
</protein>
<dbReference type="CDD" id="cd16913">
    <property type="entry name" value="YkuD_like"/>
    <property type="match status" value="1"/>
</dbReference>
<dbReference type="InterPro" id="IPR005490">
    <property type="entry name" value="LD_TPept_cat_dom"/>
</dbReference>
<dbReference type="AlphaFoldDB" id="A0A6J6MM23"/>
<dbReference type="Pfam" id="PF01471">
    <property type="entry name" value="PG_binding_1"/>
    <property type="match status" value="1"/>
</dbReference>
<dbReference type="GO" id="GO:0009252">
    <property type="term" value="P:peptidoglycan biosynthetic process"/>
    <property type="evidence" value="ECO:0007669"/>
    <property type="project" value="UniProtKB-UniPathway"/>
</dbReference>
<dbReference type="Gene3D" id="2.40.440.10">
    <property type="entry name" value="L,D-transpeptidase catalytic domain-like"/>
    <property type="match status" value="1"/>
</dbReference>
<dbReference type="SUPFAM" id="SSF141523">
    <property type="entry name" value="L,D-transpeptidase catalytic domain-like"/>
    <property type="match status" value="1"/>
</dbReference>
<comment type="pathway">
    <text evidence="1">Cell wall biogenesis; peptidoglycan biosynthesis.</text>
</comment>
<evidence type="ECO:0000256" key="1">
    <source>
        <dbReference type="ARBA" id="ARBA00004752"/>
    </source>
</evidence>
<reference evidence="9" key="1">
    <citation type="submission" date="2020-05" db="EMBL/GenBank/DDBJ databases">
        <authorList>
            <person name="Chiriac C."/>
            <person name="Salcher M."/>
            <person name="Ghai R."/>
            <person name="Kavagutti S V."/>
        </authorList>
    </citation>
    <scope>NUCLEOTIDE SEQUENCE</scope>
</reference>
<organism evidence="9">
    <name type="scientific">freshwater metagenome</name>
    <dbReference type="NCBI Taxonomy" id="449393"/>
    <lineage>
        <taxon>unclassified sequences</taxon>
        <taxon>metagenomes</taxon>
        <taxon>ecological metagenomes</taxon>
    </lineage>
</organism>
<dbReference type="PROSITE" id="PS52029">
    <property type="entry name" value="LD_TPASE"/>
    <property type="match status" value="1"/>
</dbReference>
<name>A0A6J6MM23_9ZZZZ</name>
<dbReference type="InterPro" id="IPR038063">
    <property type="entry name" value="Transpep_catalytic_dom"/>
</dbReference>
<feature type="compositionally biased region" description="Low complexity" evidence="6">
    <location>
        <begin position="290"/>
        <end position="316"/>
    </location>
</feature>
<evidence type="ECO:0000313" key="10">
    <source>
        <dbReference type="EMBL" id="CAB4763783.1"/>
    </source>
</evidence>
<dbReference type="EMBL" id="CAEZZL010000062">
    <property type="protein sequence ID" value="CAB4763783.1"/>
    <property type="molecule type" value="Genomic_DNA"/>
</dbReference>
<keyword evidence="3" id="KW-0133">Cell shape</keyword>